<protein>
    <recommendedName>
        <fullName evidence="4">Peptidase inhibitor family I36</fullName>
    </recommendedName>
</protein>
<feature type="signal peptide" evidence="1">
    <location>
        <begin position="1"/>
        <end position="27"/>
    </location>
</feature>
<evidence type="ECO:0000313" key="2">
    <source>
        <dbReference type="EMBL" id="MBB5849950.1"/>
    </source>
</evidence>
<dbReference type="AlphaFoldDB" id="A0A841ATY2"/>
<sequence length="144" mass="15917">MKNAFRAPLACLAAVALLFSGSVTASATVEDVPPAGSDYYIWNCTYLEFCYFKHYGARHENGGWGRGFITNGFYNIGAEGYGDQTSSIWNRSGVQVWGYDWHQSNQCWKEIWVSPNGNWGDLDPKVDNLTDAISVGGRVDGDIC</sequence>
<accession>A0A841ATY2</accession>
<dbReference type="Proteomes" id="UP000580861">
    <property type="component" value="Unassembled WGS sequence"/>
</dbReference>
<evidence type="ECO:0000256" key="1">
    <source>
        <dbReference type="SAM" id="SignalP"/>
    </source>
</evidence>
<dbReference type="RefSeq" id="WP_184891266.1">
    <property type="nucleotide sequence ID" value="NZ_JACHMX010000001.1"/>
</dbReference>
<comment type="caution">
    <text evidence="2">The sequence shown here is derived from an EMBL/GenBank/DDBJ whole genome shotgun (WGS) entry which is preliminary data.</text>
</comment>
<keyword evidence="1" id="KW-0732">Signal</keyword>
<organism evidence="2 3">
    <name type="scientific">Amycolatopsis umgeniensis</name>
    <dbReference type="NCBI Taxonomy" id="336628"/>
    <lineage>
        <taxon>Bacteria</taxon>
        <taxon>Bacillati</taxon>
        <taxon>Actinomycetota</taxon>
        <taxon>Actinomycetes</taxon>
        <taxon>Pseudonocardiales</taxon>
        <taxon>Pseudonocardiaceae</taxon>
        <taxon>Amycolatopsis</taxon>
    </lineage>
</organism>
<name>A0A841ATY2_9PSEU</name>
<keyword evidence="3" id="KW-1185">Reference proteome</keyword>
<proteinExistence type="predicted"/>
<gene>
    <name evidence="2" type="ORF">HDA45_000037</name>
</gene>
<feature type="chain" id="PRO_5032473369" description="Peptidase inhibitor family I36" evidence="1">
    <location>
        <begin position="28"/>
        <end position="144"/>
    </location>
</feature>
<evidence type="ECO:0000313" key="3">
    <source>
        <dbReference type="Proteomes" id="UP000580861"/>
    </source>
</evidence>
<reference evidence="2 3" key="1">
    <citation type="submission" date="2020-08" db="EMBL/GenBank/DDBJ databases">
        <title>Sequencing the genomes of 1000 actinobacteria strains.</title>
        <authorList>
            <person name="Klenk H.-P."/>
        </authorList>
    </citation>
    <scope>NUCLEOTIDE SEQUENCE [LARGE SCALE GENOMIC DNA]</scope>
    <source>
        <strain evidence="2 3">DSM 45272</strain>
    </source>
</reference>
<dbReference type="EMBL" id="JACHMX010000001">
    <property type="protein sequence ID" value="MBB5849950.1"/>
    <property type="molecule type" value="Genomic_DNA"/>
</dbReference>
<evidence type="ECO:0008006" key="4">
    <source>
        <dbReference type="Google" id="ProtNLM"/>
    </source>
</evidence>